<dbReference type="OrthoDB" id="419959at2759"/>
<dbReference type="Pfam" id="PF00722">
    <property type="entry name" value="Glyco_hydro_16"/>
    <property type="match status" value="1"/>
</dbReference>
<sequence length="459" mass="51725">MFTIQRNNAFLLVALPLSLFGIQCLIAGQGATTFEDVVSVDEGFYMNDWKCFCPGLGGSCYGECGRGYDAAELTSKDTFRYGRFETSLHRDDVEGTVATFFLFKNDSDKVRGALWKEIDYEVHGLGGHAATPIQTNIITGNFKDRNRSPQYLPMPGHPSQGEAQADAVKRGFHHIALEWTPDYVACPQTSELTDPMNLRLSLWPCNPHFEWAESWAVRFDPASVPLTAYFDYVRTYDYDPITKGFIPKWTDEFGTLNATRWEASTHTFDAQFKPNNAAIVKAEETDPLSDGSYLSLSITDKNATIDVLPPDFQRPTYDEFNVKPLEWVYDDWNPPSKSYLLESEVCKGEGVTSEPGKRYEGGWVTFTTVLVEGLPNFGNTRIDETDAVQKCTAMCVDHYNSSECRFFTVFSVESTQYCSGFMTPERERSAIALPWRVSSAHSLTHRPKQLSPQPTVIWS</sequence>
<protein>
    <recommendedName>
        <fullName evidence="2">GH16 domain-containing protein</fullName>
    </recommendedName>
</protein>
<dbReference type="PROSITE" id="PS51762">
    <property type="entry name" value="GH16_2"/>
    <property type="match status" value="1"/>
</dbReference>
<dbReference type="InterPro" id="IPR013320">
    <property type="entry name" value="ConA-like_dom_sf"/>
</dbReference>
<dbReference type="Proteomes" id="UP000041254">
    <property type="component" value="Unassembled WGS sequence"/>
</dbReference>
<dbReference type="InParanoid" id="A0A0G4EPM7"/>
<evidence type="ECO:0000313" key="4">
    <source>
        <dbReference type="Proteomes" id="UP000041254"/>
    </source>
</evidence>
<evidence type="ECO:0000259" key="2">
    <source>
        <dbReference type="PROSITE" id="PS51762"/>
    </source>
</evidence>
<dbReference type="EMBL" id="CDMY01000275">
    <property type="protein sequence ID" value="CEL99215.1"/>
    <property type="molecule type" value="Genomic_DNA"/>
</dbReference>
<dbReference type="Gene3D" id="2.60.120.200">
    <property type="match status" value="1"/>
</dbReference>
<accession>A0A0G4EPM7</accession>
<dbReference type="InterPro" id="IPR000757">
    <property type="entry name" value="Beta-glucanase-like"/>
</dbReference>
<proteinExistence type="predicted"/>
<gene>
    <name evidence="3" type="ORF">Vbra_2923</name>
</gene>
<dbReference type="VEuPathDB" id="CryptoDB:Vbra_2923"/>
<dbReference type="SUPFAM" id="SSF49899">
    <property type="entry name" value="Concanavalin A-like lectins/glucanases"/>
    <property type="match status" value="1"/>
</dbReference>
<dbReference type="GO" id="GO:0005975">
    <property type="term" value="P:carbohydrate metabolic process"/>
    <property type="evidence" value="ECO:0007669"/>
    <property type="project" value="InterPro"/>
</dbReference>
<keyword evidence="4" id="KW-1185">Reference proteome</keyword>
<dbReference type="GO" id="GO:0004553">
    <property type="term" value="F:hydrolase activity, hydrolyzing O-glycosyl compounds"/>
    <property type="evidence" value="ECO:0007669"/>
    <property type="project" value="InterPro"/>
</dbReference>
<dbReference type="PhylomeDB" id="A0A0G4EPM7"/>
<dbReference type="AlphaFoldDB" id="A0A0G4EPM7"/>
<evidence type="ECO:0000256" key="1">
    <source>
        <dbReference type="SAM" id="SignalP"/>
    </source>
</evidence>
<feature type="signal peptide" evidence="1">
    <location>
        <begin position="1"/>
        <end position="27"/>
    </location>
</feature>
<name>A0A0G4EPM7_VITBC</name>
<feature type="domain" description="GH16" evidence="2">
    <location>
        <begin position="1"/>
        <end position="241"/>
    </location>
</feature>
<reference evidence="3 4" key="1">
    <citation type="submission" date="2014-11" db="EMBL/GenBank/DDBJ databases">
        <authorList>
            <person name="Zhu J."/>
            <person name="Qi W."/>
            <person name="Song R."/>
        </authorList>
    </citation>
    <scope>NUCLEOTIDE SEQUENCE [LARGE SCALE GENOMIC DNA]</scope>
</reference>
<evidence type="ECO:0000313" key="3">
    <source>
        <dbReference type="EMBL" id="CEL99215.1"/>
    </source>
</evidence>
<feature type="chain" id="PRO_5005188105" description="GH16 domain-containing protein" evidence="1">
    <location>
        <begin position="28"/>
        <end position="459"/>
    </location>
</feature>
<keyword evidence="1" id="KW-0732">Signal</keyword>
<organism evidence="3 4">
    <name type="scientific">Vitrella brassicaformis (strain CCMP3155)</name>
    <dbReference type="NCBI Taxonomy" id="1169540"/>
    <lineage>
        <taxon>Eukaryota</taxon>
        <taxon>Sar</taxon>
        <taxon>Alveolata</taxon>
        <taxon>Colpodellida</taxon>
        <taxon>Vitrellaceae</taxon>
        <taxon>Vitrella</taxon>
    </lineage>
</organism>